<keyword evidence="7" id="KW-0961">Cell wall biogenesis/degradation</keyword>
<dbReference type="GO" id="GO:0000272">
    <property type="term" value="P:polysaccharide catabolic process"/>
    <property type="evidence" value="ECO:0007669"/>
    <property type="project" value="UniProtKB-KW"/>
</dbReference>
<dbReference type="Pfam" id="PF17652">
    <property type="entry name" value="Glyco_hydro81C"/>
    <property type="match status" value="1"/>
</dbReference>
<evidence type="ECO:0000259" key="11">
    <source>
        <dbReference type="Pfam" id="PF17652"/>
    </source>
</evidence>
<feature type="signal peptide" evidence="10">
    <location>
        <begin position="1"/>
        <end position="32"/>
    </location>
</feature>
<keyword evidence="4 12" id="KW-0378">Hydrolase</keyword>
<keyword evidence="8" id="KW-0624">Polysaccharide degradation</keyword>
<name>E3CUD3_9BACT</name>
<dbReference type="GO" id="GO:0052861">
    <property type="term" value="F:endo-1,3(4)-beta-glucanase activity"/>
    <property type="evidence" value="ECO:0007669"/>
    <property type="project" value="InterPro"/>
</dbReference>
<evidence type="ECO:0000256" key="3">
    <source>
        <dbReference type="ARBA" id="ARBA00012780"/>
    </source>
</evidence>
<dbReference type="RefSeq" id="WP_006300251.1">
    <property type="nucleotide sequence ID" value="NZ_CM001022.1"/>
</dbReference>
<evidence type="ECO:0000256" key="8">
    <source>
        <dbReference type="ARBA" id="ARBA00023326"/>
    </source>
</evidence>
<feature type="region of interest" description="Disordered" evidence="9">
    <location>
        <begin position="43"/>
        <end position="76"/>
    </location>
</feature>
<protein>
    <recommendedName>
        <fullName evidence="3">glucan endo-1,3-beta-D-glucosidase</fullName>
        <ecNumber evidence="3">3.2.1.39</ecNumber>
    </recommendedName>
</protein>
<dbReference type="Proteomes" id="UP000005096">
    <property type="component" value="Chromosome"/>
</dbReference>
<comment type="similarity">
    <text evidence="2">Belongs to the glycosyl hydrolase 81 family.</text>
</comment>
<evidence type="ECO:0000313" key="12">
    <source>
        <dbReference type="EMBL" id="EFQ23092.1"/>
    </source>
</evidence>
<proteinExistence type="inferred from homology"/>
<dbReference type="GO" id="GO:0042973">
    <property type="term" value="F:glucan endo-1,3-beta-D-glucosidase activity"/>
    <property type="evidence" value="ECO:0007669"/>
    <property type="project" value="UniProtKB-EC"/>
</dbReference>
<dbReference type="AlphaFoldDB" id="E3CUD3"/>
<keyword evidence="6" id="KW-0326">Glycosidase</keyword>
<evidence type="ECO:0000256" key="1">
    <source>
        <dbReference type="ARBA" id="ARBA00000382"/>
    </source>
</evidence>
<reference evidence="12 13" key="1">
    <citation type="journal article" date="2010" name="Stand. Genomic Sci.">
        <title>Non-contiguous finished genome sequence of Aminomonas paucivorans type strain (GLU-3).</title>
        <authorList>
            <person name="Pitluck S."/>
            <person name="Yasawong M."/>
            <person name="Held B."/>
            <person name="Lapidus A."/>
            <person name="Nolan M."/>
            <person name="Copeland A."/>
            <person name="Lucas S."/>
            <person name="Del Rio T.G."/>
            <person name="Tice H."/>
            <person name="Cheng J.F."/>
            <person name="Chertkov O."/>
            <person name="Goodwin L."/>
            <person name="Tapia R."/>
            <person name="Han C."/>
            <person name="Liolios K."/>
            <person name="Ivanova N."/>
            <person name="Mavromatis K."/>
            <person name="Ovchinnikova G."/>
            <person name="Pati A."/>
            <person name="Chen A."/>
            <person name="Palaniappan K."/>
            <person name="Land M."/>
            <person name="Hauser L."/>
            <person name="Chang Y.J."/>
            <person name="Jeffries C.D."/>
            <person name="Pukall R."/>
            <person name="Spring S."/>
            <person name="Rohde M."/>
            <person name="Sikorski J."/>
            <person name="Goker M."/>
            <person name="Woyke T."/>
            <person name="Bristow J."/>
            <person name="Eisen J.A."/>
            <person name="Markowitz V."/>
            <person name="Hugenholtz P."/>
            <person name="Kyrpides N.C."/>
            <person name="Klenk H.P."/>
        </authorList>
    </citation>
    <scope>NUCLEOTIDE SEQUENCE [LARGE SCALE GENOMIC DNA]</scope>
    <source>
        <strain evidence="12 13">DSM 12260</strain>
    </source>
</reference>
<evidence type="ECO:0000313" key="13">
    <source>
        <dbReference type="Proteomes" id="UP000005096"/>
    </source>
</evidence>
<comment type="catalytic activity">
    <reaction evidence="1">
        <text>Hydrolysis of (1-&gt;3)-beta-D-glucosidic linkages in (1-&gt;3)-beta-D-glucans.</text>
        <dbReference type="EC" id="3.2.1.39"/>
    </reaction>
</comment>
<evidence type="ECO:0000256" key="2">
    <source>
        <dbReference type="ARBA" id="ARBA00010730"/>
    </source>
</evidence>
<dbReference type="STRING" id="584708.Apau_0663"/>
<feature type="domain" description="Glycosyl hydrolase family 81 C-terminal" evidence="11">
    <location>
        <begin position="553"/>
        <end position="797"/>
    </location>
</feature>
<accession>E3CUD3</accession>
<gene>
    <name evidence="12" type="ORF">Apau_0663</name>
</gene>
<keyword evidence="13" id="KW-1185">Reference proteome</keyword>
<dbReference type="PANTHER" id="PTHR31983:SF0">
    <property type="entry name" value="GLUCAN ENDO-1,3-BETA-D-GLUCOSIDASE 2"/>
    <property type="match status" value="1"/>
</dbReference>
<organism evidence="12 13">
    <name type="scientific">Aminomonas paucivorans DSM 12260</name>
    <dbReference type="NCBI Taxonomy" id="584708"/>
    <lineage>
        <taxon>Bacteria</taxon>
        <taxon>Thermotogati</taxon>
        <taxon>Synergistota</taxon>
        <taxon>Synergistia</taxon>
        <taxon>Synergistales</taxon>
        <taxon>Synergistaceae</taxon>
        <taxon>Aminomonas</taxon>
    </lineage>
</organism>
<dbReference type="HOGENOM" id="CLU_301620_0_0_0"/>
<evidence type="ECO:0000256" key="4">
    <source>
        <dbReference type="ARBA" id="ARBA00022801"/>
    </source>
</evidence>
<evidence type="ECO:0000256" key="7">
    <source>
        <dbReference type="ARBA" id="ARBA00023316"/>
    </source>
</evidence>
<evidence type="ECO:0000256" key="9">
    <source>
        <dbReference type="SAM" id="MobiDB-lite"/>
    </source>
</evidence>
<keyword evidence="5" id="KW-0119">Carbohydrate metabolism</keyword>
<dbReference type="GO" id="GO:0071555">
    <property type="term" value="P:cell wall organization"/>
    <property type="evidence" value="ECO:0007669"/>
    <property type="project" value="UniProtKB-KW"/>
</dbReference>
<evidence type="ECO:0000256" key="5">
    <source>
        <dbReference type="ARBA" id="ARBA00023277"/>
    </source>
</evidence>
<dbReference type="PANTHER" id="PTHR31983">
    <property type="entry name" value="ENDO-1,3(4)-BETA-GLUCANASE 1"/>
    <property type="match status" value="1"/>
</dbReference>
<dbReference type="InterPro" id="IPR005200">
    <property type="entry name" value="Endo-beta-glucanase"/>
</dbReference>
<keyword evidence="10" id="KW-0732">Signal</keyword>
<dbReference type="EC" id="3.2.1.39" evidence="3"/>
<dbReference type="EMBL" id="CM001022">
    <property type="protein sequence ID" value="EFQ23092.1"/>
    <property type="molecule type" value="Genomic_DNA"/>
</dbReference>
<dbReference type="eggNOG" id="COG5498">
    <property type="taxonomic scope" value="Bacteria"/>
</dbReference>
<dbReference type="PaxDb" id="584708-Apau_0663"/>
<evidence type="ECO:0000256" key="10">
    <source>
        <dbReference type="SAM" id="SignalP"/>
    </source>
</evidence>
<dbReference type="InterPro" id="IPR040720">
    <property type="entry name" value="GH81_C"/>
</dbReference>
<sequence length="990" mass="106290">MRQSTRFCTLFLILCATAVLLLAIQATGDNWASPGGKGSYALVKPADGTKPDGGPVRMTLPAVGPNVDASAGDRKAPTSDWWTPLVWLDPGDLPDPAPKPPMAALSWQIFSEPLVFQPQKGGLALSLNVPDTQRAGMRDGVLTGGAGFMQEVVGTGDNAGISPYFNAFFDQDLYLGSTASGWNEASFSSLKVTGWSDWFVNFTMESPTEKLAVTAGNGSPFVLLKLSSGAPQVTFRTWNIGTVIPESGDAFGVNAGMADGQAIPCSAFAVVNQVPFGAPASPSGAQGYSAYTVYGVFGPAGSTWTLVKTQKDDGRVLNTAVCSGGSHYAVAVLPLPMGKTLFDQPDEAAIRTALATFARYAFAEVTDTRVEPRLSENSVTAVYTYQTTPVAGESPATDGTLHALYPHQYLGQEQVSLLNSSMSPVPASSWAQGCYWPSLKGPMMLGSGSSFLNTLDVPPCLPALIDDPDTAKADRMAGYLQQALDTQDPNFLSQGSYFGAQEIHRLAMLLPIAEMVRSKASDPAAVDRVTRALYKRAAETLAYRLQAVKSDGSTLKNAAEHALYYDPRWGTLIPSNEDGFAADSLLNDHHYHYGYYIKIATEIARWEKAHPDDPDNQHWAEDYAPMIRLLIRDIANTSRAGSGADPDFPFLRHFSPYAGHSWASGSSRGNQGGQQESTPEAIQAWGALLLWAQLNYPEHPDNMDLERWAAYQFASEAKAAELYWFGHTSDAAFRPYLSFRQYAASSTLVPQRYVPSMVSQVNQNEMTFQTDFGNPPLLKHGIQWLPLTGTSLYLGTDAAGIEENVRGYLENDLPLLGGGRNPASPSNKDKLLMAEALTSAYRADPQALIAAASGDAPPLDGWKMQWEVPAPTYDNLILQDTSRGAIYWWIDSLLSHGAADHGDNGASHTCASSFRDASGNRIYTAHNPGTTTLQVRFDDGKVLTVPPLGYAHEGEGETPTSGGGGCSAGTGATPLGVLALLLLFRSRLRK</sequence>
<dbReference type="Gene3D" id="2.70.98.30">
    <property type="entry name" value="Golgi alpha-mannosidase II, domain 4"/>
    <property type="match status" value="1"/>
</dbReference>
<feature type="chain" id="PRO_5003167865" description="glucan endo-1,3-beta-D-glucosidase" evidence="10">
    <location>
        <begin position="33"/>
        <end position="990"/>
    </location>
</feature>
<dbReference type="PROSITE" id="PS52008">
    <property type="entry name" value="GH81"/>
    <property type="match status" value="1"/>
</dbReference>
<evidence type="ECO:0000256" key="6">
    <source>
        <dbReference type="ARBA" id="ARBA00023295"/>
    </source>
</evidence>